<keyword evidence="2" id="KW-0251">Elongation factor</keyword>
<keyword evidence="3" id="KW-1185">Reference proteome</keyword>
<protein>
    <submittedName>
        <fullName evidence="2">Elongation factor 1-alpha</fullName>
    </submittedName>
</protein>
<dbReference type="EMBL" id="CP032096">
    <property type="protein sequence ID" value="QBZ82778.1"/>
    <property type="molecule type" value="Genomic_DNA"/>
</dbReference>
<evidence type="ECO:0000313" key="2">
    <source>
        <dbReference type="EMBL" id="QBZ82778.1"/>
    </source>
</evidence>
<dbReference type="AlphaFoldDB" id="A0A4P7NYP6"/>
<proteinExistence type="predicted"/>
<keyword evidence="1" id="KW-0812">Transmembrane</keyword>
<feature type="transmembrane region" description="Helical" evidence="1">
    <location>
        <begin position="20"/>
        <end position="40"/>
    </location>
</feature>
<dbReference type="Proteomes" id="UP000296201">
    <property type="component" value="Chromosome"/>
</dbReference>
<organism evidence="2 3">
    <name type="scientific">Hydrogenovibrio crunogenus</name>
    <dbReference type="NCBI Taxonomy" id="39765"/>
    <lineage>
        <taxon>Bacteria</taxon>
        <taxon>Pseudomonadati</taxon>
        <taxon>Pseudomonadota</taxon>
        <taxon>Gammaproteobacteria</taxon>
        <taxon>Thiotrichales</taxon>
        <taxon>Piscirickettsiaceae</taxon>
        <taxon>Hydrogenovibrio</taxon>
    </lineage>
</organism>
<feature type="transmembrane region" description="Helical" evidence="1">
    <location>
        <begin position="183"/>
        <end position="202"/>
    </location>
</feature>
<keyword evidence="2" id="KW-0648">Protein biosynthesis</keyword>
<evidence type="ECO:0000313" key="3">
    <source>
        <dbReference type="Proteomes" id="UP000296201"/>
    </source>
</evidence>
<reference evidence="2 3" key="1">
    <citation type="submission" date="2018-08" db="EMBL/GenBank/DDBJ databases">
        <title>Horizontal acquisition of hydrogen conversion ability and other habitat adaptations in Hydrogenovibrio crunogenus strains.</title>
        <authorList>
            <person name="Gonnella G."/>
            <person name="Adam N."/>
            <person name="Perner M."/>
        </authorList>
    </citation>
    <scope>NUCLEOTIDE SEQUENCE [LARGE SCALE GENOMIC DNA]</scope>
    <source>
        <strain evidence="2 3">SP-41</strain>
    </source>
</reference>
<keyword evidence="1" id="KW-0472">Membrane</keyword>
<dbReference type="RefSeq" id="WP_135795453.1">
    <property type="nucleotide sequence ID" value="NZ_CP032096.1"/>
</dbReference>
<accession>A0A4P7NYP6</accession>
<dbReference type="GO" id="GO:0003746">
    <property type="term" value="F:translation elongation factor activity"/>
    <property type="evidence" value="ECO:0007669"/>
    <property type="project" value="UniProtKB-KW"/>
</dbReference>
<sequence length="253" mass="28408">MKENSWLNLPSLSMPVKALFTGYIFVVGLGLMMAGAQIMLTHGMADGKFGLSVDDIVYSYYGNRDGSKLESKLNGSMKEHATPEERLTMIKWARNGAEKTEWQTTIKPIVDAKCAMCHAHIPTIPNITKFDELEKVAAVDHGADYTSLTRVSHIHLFGISFIFFFVGLIFSMAVGFNRITKAIIIFIPFAFLILDIASWWLTKMNPNFAYFVIIGGFGYSLASAIMLFTSLYQMWIMPLRGQSSTENTWTEKV</sequence>
<feature type="transmembrane region" description="Helical" evidence="1">
    <location>
        <begin position="154"/>
        <end position="176"/>
    </location>
</feature>
<dbReference type="OrthoDB" id="282780at2"/>
<name>A0A4P7NYP6_9GAMM</name>
<evidence type="ECO:0000256" key="1">
    <source>
        <dbReference type="SAM" id="Phobius"/>
    </source>
</evidence>
<keyword evidence="1" id="KW-1133">Transmembrane helix</keyword>
<gene>
    <name evidence="2" type="ORF">GHNINEIG_00814</name>
</gene>
<feature type="transmembrane region" description="Helical" evidence="1">
    <location>
        <begin position="208"/>
        <end position="232"/>
    </location>
</feature>